<proteinExistence type="predicted"/>
<gene>
    <name evidence="1" type="ORF">J2W36_005319</name>
</gene>
<comment type="caution">
    <text evidence="1">The sequence shown here is derived from an EMBL/GenBank/DDBJ whole genome shotgun (WGS) entry which is preliminary data.</text>
</comment>
<reference evidence="1 2" key="1">
    <citation type="submission" date="2023-07" db="EMBL/GenBank/DDBJ databases">
        <title>Sorghum-associated microbial communities from plants grown in Nebraska, USA.</title>
        <authorList>
            <person name="Schachtman D."/>
        </authorList>
    </citation>
    <scope>NUCLEOTIDE SEQUENCE [LARGE SCALE GENOMIC DNA]</scope>
    <source>
        <strain evidence="1 2">DS1607</strain>
    </source>
</reference>
<organism evidence="1 2">
    <name type="scientific">Variovorax ginsengisoli</name>
    <dbReference type="NCBI Taxonomy" id="363844"/>
    <lineage>
        <taxon>Bacteria</taxon>
        <taxon>Pseudomonadati</taxon>
        <taxon>Pseudomonadota</taxon>
        <taxon>Betaproteobacteria</taxon>
        <taxon>Burkholderiales</taxon>
        <taxon>Comamonadaceae</taxon>
        <taxon>Variovorax</taxon>
    </lineage>
</organism>
<dbReference type="CDD" id="cd00229">
    <property type="entry name" value="SGNH_hydrolase"/>
    <property type="match status" value="1"/>
</dbReference>
<name>A0ABT9SF93_9BURK</name>
<accession>A0ABT9SF93</accession>
<evidence type="ECO:0000313" key="2">
    <source>
        <dbReference type="Proteomes" id="UP001226867"/>
    </source>
</evidence>
<sequence>MSLDHAAQVVSFKGYDTDAYGPQSISGPDDPQFGKRVLCEGDSWFSLGAIPSSNLLFPLQFRQKTLLMNLATPGDTLLNMTNPSTNAPLKRTLAETQWDAIFVSGGGNDLIDNIFNVICEPSVGAGQHFLDYIDRIELAGIRANIQRYHRQLAQLRDSGKNAGVPIVTHVYDYPTPRNAKANIVGFSLKGPWLYPALMTAKVPEAFWISIADYIFESLAATLVELSALIDNFHVIAKTKGTLVRARLGTTGNDGDWLNEIHPNAGGYKKLAEVISPELDALLFPS</sequence>
<protein>
    <submittedName>
        <fullName evidence="1">Lysophospholipase L1-like esterase</fullName>
    </submittedName>
</protein>
<dbReference type="Gene3D" id="3.40.50.1110">
    <property type="entry name" value="SGNH hydrolase"/>
    <property type="match status" value="1"/>
</dbReference>
<dbReference type="SUPFAM" id="SSF52266">
    <property type="entry name" value="SGNH hydrolase"/>
    <property type="match status" value="1"/>
</dbReference>
<keyword evidence="2" id="KW-1185">Reference proteome</keyword>
<dbReference type="EMBL" id="JAUSRO010000030">
    <property type="protein sequence ID" value="MDP9903038.1"/>
    <property type="molecule type" value="Genomic_DNA"/>
</dbReference>
<dbReference type="RefSeq" id="WP_307692762.1">
    <property type="nucleotide sequence ID" value="NZ_JAUSRO010000030.1"/>
</dbReference>
<dbReference type="InterPro" id="IPR001087">
    <property type="entry name" value="GDSL"/>
</dbReference>
<dbReference type="Pfam" id="PF00657">
    <property type="entry name" value="Lipase_GDSL"/>
    <property type="match status" value="1"/>
</dbReference>
<dbReference type="Proteomes" id="UP001226867">
    <property type="component" value="Unassembled WGS sequence"/>
</dbReference>
<evidence type="ECO:0000313" key="1">
    <source>
        <dbReference type="EMBL" id="MDP9903038.1"/>
    </source>
</evidence>
<dbReference type="InterPro" id="IPR036514">
    <property type="entry name" value="SGNH_hydro_sf"/>
</dbReference>